<evidence type="ECO:0000256" key="4">
    <source>
        <dbReference type="ARBA" id="ARBA00023136"/>
    </source>
</evidence>
<sequence>RQICASLLLQQLLYYQLFFSIAWLLFWITWLFYTYWRGLFYRDGDIGRTVLMVFWSLAEPARLAAGWNGNLQENVPWLVLFCILTFIPTHATVYYMLLGSTDTRAYHQAVQVTQAILLELELLVGMYAVGLLA</sequence>
<dbReference type="InterPro" id="IPR019184">
    <property type="entry name" value="Uncharacterised_TM-17"/>
</dbReference>
<reference evidence="6 7" key="1">
    <citation type="submission" date="2020-02" db="EMBL/GenBank/DDBJ databases">
        <title>Draft genome sequence of Haematococcus lacustris strain NIES-144.</title>
        <authorList>
            <person name="Morimoto D."/>
            <person name="Nakagawa S."/>
            <person name="Yoshida T."/>
            <person name="Sawayama S."/>
        </authorList>
    </citation>
    <scope>NUCLEOTIDE SEQUENCE [LARGE SCALE GENOMIC DNA]</scope>
    <source>
        <strain evidence="6 7">NIES-144</strain>
    </source>
</reference>
<dbReference type="PANTHER" id="PTHR13531">
    <property type="entry name" value="GEO07735P1-RELATED-RELATED"/>
    <property type="match status" value="1"/>
</dbReference>
<evidence type="ECO:0000256" key="1">
    <source>
        <dbReference type="ARBA" id="ARBA00004141"/>
    </source>
</evidence>
<evidence type="ECO:0000256" key="2">
    <source>
        <dbReference type="ARBA" id="ARBA00022692"/>
    </source>
</evidence>
<dbReference type="Pfam" id="PF09799">
    <property type="entry name" value="Transmemb_17"/>
    <property type="match status" value="1"/>
</dbReference>
<dbReference type="GO" id="GO:1905515">
    <property type="term" value="P:non-motile cilium assembly"/>
    <property type="evidence" value="ECO:0007669"/>
    <property type="project" value="TreeGrafter"/>
</dbReference>
<feature type="transmembrane region" description="Helical" evidence="5">
    <location>
        <begin position="12"/>
        <end position="33"/>
    </location>
</feature>
<evidence type="ECO:0000256" key="3">
    <source>
        <dbReference type="ARBA" id="ARBA00022989"/>
    </source>
</evidence>
<keyword evidence="3 5" id="KW-1133">Transmembrane helix</keyword>
<evidence type="ECO:0000256" key="5">
    <source>
        <dbReference type="SAM" id="Phobius"/>
    </source>
</evidence>
<dbReference type="EMBL" id="BLLF01002667">
    <property type="protein sequence ID" value="GFH24916.1"/>
    <property type="molecule type" value="Genomic_DNA"/>
</dbReference>
<evidence type="ECO:0000313" key="6">
    <source>
        <dbReference type="EMBL" id="GFH24916.1"/>
    </source>
</evidence>
<protein>
    <submittedName>
        <fullName evidence="6">Uncharacterized protein</fullName>
    </submittedName>
</protein>
<feature type="transmembrane region" description="Helical" evidence="5">
    <location>
        <begin position="77"/>
        <end position="97"/>
    </location>
</feature>
<dbReference type="GO" id="GO:0016020">
    <property type="term" value="C:membrane"/>
    <property type="evidence" value="ECO:0007669"/>
    <property type="project" value="UniProtKB-SubCell"/>
</dbReference>
<comment type="caution">
    <text evidence="6">The sequence shown here is derived from an EMBL/GenBank/DDBJ whole genome shotgun (WGS) entry which is preliminary data.</text>
</comment>
<name>A0A6A0A0J3_HAELA</name>
<dbReference type="PANTHER" id="PTHR13531:SF6">
    <property type="entry name" value="TMEM (HUMAN TRANSMEMBRANE PROTEIN) HOMOLOG"/>
    <property type="match status" value="1"/>
</dbReference>
<comment type="subcellular location">
    <subcellularLocation>
        <location evidence="1">Membrane</location>
        <topology evidence="1">Multi-pass membrane protein</topology>
    </subcellularLocation>
</comment>
<accession>A0A6A0A0J3</accession>
<proteinExistence type="predicted"/>
<organism evidence="6 7">
    <name type="scientific">Haematococcus lacustris</name>
    <name type="common">Green alga</name>
    <name type="synonym">Haematococcus pluvialis</name>
    <dbReference type="NCBI Taxonomy" id="44745"/>
    <lineage>
        <taxon>Eukaryota</taxon>
        <taxon>Viridiplantae</taxon>
        <taxon>Chlorophyta</taxon>
        <taxon>core chlorophytes</taxon>
        <taxon>Chlorophyceae</taxon>
        <taxon>CS clade</taxon>
        <taxon>Chlamydomonadales</taxon>
        <taxon>Haematococcaceae</taxon>
        <taxon>Haematococcus</taxon>
    </lineage>
</organism>
<dbReference type="AlphaFoldDB" id="A0A6A0A0J3"/>
<evidence type="ECO:0000313" key="7">
    <source>
        <dbReference type="Proteomes" id="UP000485058"/>
    </source>
</evidence>
<dbReference type="GO" id="GO:0035869">
    <property type="term" value="C:ciliary transition zone"/>
    <property type="evidence" value="ECO:0007669"/>
    <property type="project" value="TreeGrafter"/>
</dbReference>
<keyword evidence="7" id="KW-1185">Reference proteome</keyword>
<gene>
    <name evidence="6" type="ORF">HaLaN_22794</name>
</gene>
<dbReference type="Proteomes" id="UP000485058">
    <property type="component" value="Unassembled WGS sequence"/>
</dbReference>
<keyword evidence="2 5" id="KW-0812">Transmembrane</keyword>
<keyword evidence="4 5" id="KW-0472">Membrane</keyword>
<feature type="non-terminal residue" evidence="6">
    <location>
        <position position="1"/>
    </location>
</feature>